<evidence type="ECO:0000256" key="1">
    <source>
        <dbReference type="SAM" id="Phobius"/>
    </source>
</evidence>
<dbReference type="AlphaFoldDB" id="A0A834TC11"/>
<name>A0A834TC11_9FABA</name>
<comment type="caution">
    <text evidence="2">The sequence shown here is derived from an EMBL/GenBank/DDBJ whole genome shotgun (WGS) entry which is preliminary data.</text>
</comment>
<sequence>MVVGVISTLVLPESTIVVYFRRTPLHQSRSSNAVFQYLVQRLDGTNACRRDVCSFSCELDGNVLPCGANGIVLRNLTINKQHSFLISVATNKGERNSSTYSWFIDRVPPTATISSEETYTNAKRIAVDITFSEPCTELGGFKCLNSSNCDVMATGPAHVLASSLQIMRPGIKYSLQVVLSSKTTYGRVVIQVADNICADQAGNRFMRTNGSSLIIHFDRRPVMVDFWTSVPSYELIINKVPRTVIATSKTDDMMIYLDFSIPLRNSTEQILNALDVNSGILIPLGRHNETRRYAFKLKNILGTEIIKIELQATSIFGRSGTPVSPVSPITFLYDTMKPGVVLKTSSPSVTKESNINIIVEFTKPVFGFEASTVEVKGGRLIRQVEGAIKSSVLIDCPSHNSNYCVSYHSCREDSAPAISIALHSFVSAGTIATSLIAAIFSLSSANLEAISILASGGTRCSASSPSMNLHGMIGHLQVFALSSWFSVNQPIEYSETTRGLQWLIPHHKLPWKDFGTSTLETNTFMAEGHLLRTHDGLSVWSNSHRRDHHQTDLTSWSYTEHETPFPVKINPEFGWLYHRHNISIKSTLYGQPLSSSEYFSYFLRGEPMSAINVIKKTENYKGWRDLEMNLFWLGVGGGSLLLIHVFIVFFLRWRIGKSPQGSLSVPRIQYTDVCNYIHMQVYKEVRQIANEGETSWYMKFWFFFTGKSSNGKWFYREGVPSSFLPRYGILFDSWKGCPMLVFVDQNDPNTHMKWAKSSRSGIGKMKAVSSDGTGSNKELKAPMSKTILGCARSSYIILDLLRRVTLGIISVAYPSEKQSSKSLLALIITLIQLMYLFTFKPFIRRGVQAVETVSLLCEIGVFGIIFVFQNQNQNSSNNPVFEAKTLGLVMLVLLLCTFIAQLINQWYAMLKSLPQLSQPQKNSFRHGLKFAAKGFILPFLPKKHWYSAIPTTSSQPNTELLPVNPLHSEAEFERIRNIGGYMDPTSAMTATVVPVLSPGGPNVIEARDPTTSGTSITTVHREAEGKRIKGEKNELKLLRELAKASFSWDSRVEVEAASTSYTVRK</sequence>
<evidence type="ECO:0000313" key="3">
    <source>
        <dbReference type="Proteomes" id="UP000634136"/>
    </source>
</evidence>
<dbReference type="Proteomes" id="UP000634136">
    <property type="component" value="Unassembled WGS sequence"/>
</dbReference>
<accession>A0A834TC11</accession>
<dbReference type="PANTHER" id="PTHR34677:SF3">
    <property type="entry name" value="BACTERIAL IG-LIKE DOMAIN-CONTAINING PROTEIN"/>
    <property type="match status" value="1"/>
</dbReference>
<feature type="transmembrane region" description="Helical" evidence="1">
    <location>
        <begin position="630"/>
        <end position="651"/>
    </location>
</feature>
<keyword evidence="1" id="KW-0472">Membrane</keyword>
<keyword evidence="1" id="KW-0812">Transmembrane</keyword>
<dbReference type="PANTHER" id="PTHR34677">
    <property type="match status" value="1"/>
</dbReference>
<reference evidence="2" key="1">
    <citation type="submission" date="2020-09" db="EMBL/GenBank/DDBJ databases">
        <title>Genome-Enabled Discovery of Anthraquinone Biosynthesis in Senna tora.</title>
        <authorList>
            <person name="Kang S.-H."/>
            <person name="Pandey R.P."/>
            <person name="Lee C.-M."/>
            <person name="Sim J.-S."/>
            <person name="Jeong J.-T."/>
            <person name="Choi B.-S."/>
            <person name="Jung M."/>
            <person name="Ginzburg D."/>
            <person name="Zhao K."/>
            <person name="Won S.Y."/>
            <person name="Oh T.-J."/>
            <person name="Yu Y."/>
            <person name="Kim N.-H."/>
            <person name="Lee O.R."/>
            <person name="Lee T.-H."/>
            <person name="Bashyal P."/>
            <person name="Kim T.-S."/>
            <person name="Lee W.-H."/>
            <person name="Kawkins C."/>
            <person name="Kim C.-K."/>
            <person name="Kim J.S."/>
            <person name="Ahn B.O."/>
            <person name="Rhee S.Y."/>
            <person name="Sohng J.K."/>
        </authorList>
    </citation>
    <scope>NUCLEOTIDE SEQUENCE</scope>
    <source>
        <tissue evidence="2">Leaf</tissue>
    </source>
</reference>
<proteinExistence type="predicted"/>
<keyword evidence="3" id="KW-1185">Reference proteome</keyword>
<gene>
    <name evidence="2" type="ORF">G2W53_024873</name>
</gene>
<dbReference type="OrthoDB" id="1936312at2759"/>
<evidence type="ECO:0000313" key="2">
    <source>
        <dbReference type="EMBL" id="KAF7819418.1"/>
    </source>
</evidence>
<organism evidence="2 3">
    <name type="scientific">Senna tora</name>
    <dbReference type="NCBI Taxonomy" id="362788"/>
    <lineage>
        <taxon>Eukaryota</taxon>
        <taxon>Viridiplantae</taxon>
        <taxon>Streptophyta</taxon>
        <taxon>Embryophyta</taxon>
        <taxon>Tracheophyta</taxon>
        <taxon>Spermatophyta</taxon>
        <taxon>Magnoliopsida</taxon>
        <taxon>eudicotyledons</taxon>
        <taxon>Gunneridae</taxon>
        <taxon>Pentapetalae</taxon>
        <taxon>rosids</taxon>
        <taxon>fabids</taxon>
        <taxon>Fabales</taxon>
        <taxon>Fabaceae</taxon>
        <taxon>Caesalpinioideae</taxon>
        <taxon>Cassia clade</taxon>
        <taxon>Senna</taxon>
    </lineage>
</organism>
<protein>
    <submittedName>
        <fullName evidence="2">Uncharacterized protein</fullName>
    </submittedName>
</protein>
<feature type="transmembrane region" description="Helical" evidence="1">
    <location>
        <begin position="849"/>
        <end position="868"/>
    </location>
</feature>
<feature type="transmembrane region" description="Helical" evidence="1">
    <location>
        <begin position="888"/>
        <end position="907"/>
    </location>
</feature>
<keyword evidence="1" id="KW-1133">Transmembrane helix</keyword>
<dbReference type="EMBL" id="JAAIUW010000008">
    <property type="protein sequence ID" value="KAF7819418.1"/>
    <property type="molecule type" value="Genomic_DNA"/>
</dbReference>
<feature type="transmembrane region" description="Helical" evidence="1">
    <location>
        <begin position="819"/>
        <end position="837"/>
    </location>
</feature>